<dbReference type="GO" id="GO:0043565">
    <property type="term" value="F:sequence-specific DNA binding"/>
    <property type="evidence" value="ECO:0007669"/>
    <property type="project" value="InterPro"/>
</dbReference>
<dbReference type="Pfam" id="PF12833">
    <property type="entry name" value="HTH_18"/>
    <property type="match status" value="1"/>
</dbReference>
<keyword evidence="2" id="KW-0804">Transcription</keyword>
<dbReference type="PANTHER" id="PTHR43436">
    <property type="entry name" value="ARAC-FAMILY TRANSCRIPTIONAL REGULATOR"/>
    <property type="match status" value="1"/>
</dbReference>
<dbReference type="SMART" id="SM00342">
    <property type="entry name" value="HTH_ARAC"/>
    <property type="match status" value="1"/>
</dbReference>
<dbReference type="PANTHER" id="PTHR43436:SF1">
    <property type="entry name" value="TRANSCRIPTIONAL REGULATORY PROTEIN"/>
    <property type="match status" value="1"/>
</dbReference>
<dbReference type="Pfam" id="PF06719">
    <property type="entry name" value="AraC_N"/>
    <property type="match status" value="1"/>
</dbReference>
<sequence length="304" mass="34192">MWKLTMLDKNVRLQLATYIKELTSETEVLETAIPGITLFRRSSPVAPQAVVYEPSLAIIAQGKKQTLVGNEVYIHDETRFLLTSIDLPTIAEVVDASEDKPYLSILIKLDLQIVRELITEIDLLDIDPAATFSGLATGPSTDDLFEDSIRLLTLLSTPKDIPIMRNIILRGMFYRVLTSPAGSRLREIVSAGSNSNRIALAVNWLRENYLLPLRIEELAGIANMGISTLHHHFRLLTSMSPLQYQKQLRLHEARRLMLNDGLNTSTASLRVGYESTTQFNREYRRQFGAPPMTDIRSIRSGKNG</sequence>
<dbReference type="PROSITE" id="PS01124">
    <property type="entry name" value="HTH_ARAC_FAMILY_2"/>
    <property type="match status" value="1"/>
</dbReference>
<evidence type="ECO:0000256" key="1">
    <source>
        <dbReference type="ARBA" id="ARBA00023015"/>
    </source>
</evidence>
<organism evidence="4 5">
    <name type="scientific">Cedecea neteri</name>
    <dbReference type="NCBI Taxonomy" id="158822"/>
    <lineage>
        <taxon>Bacteria</taxon>
        <taxon>Pseudomonadati</taxon>
        <taxon>Pseudomonadota</taxon>
        <taxon>Gammaproteobacteria</taxon>
        <taxon>Enterobacterales</taxon>
        <taxon>Enterobacteriaceae</taxon>
        <taxon>Cedecea</taxon>
    </lineage>
</organism>
<proteinExistence type="predicted"/>
<protein>
    <recommendedName>
        <fullName evidence="3">HTH araC/xylS-type domain-containing protein</fullName>
    </recommendedName>
</protein>
<evidence type="ECO:0000313" key="5">
    <source>
        <dbReference type="Proteomes" id="UP000029516"/>
    </source>
</evidence>
<dbReference type="InterPro" id="IPR009594">
    <property type="entry name" value="Tscrpt_reg_HTH_AraC_N"/>
</dbReference>
<dbReference type="Gene3D" id="1.10.10.60">
    <property type="entry name" value="Homeodomain-like"/>
    <property type="match status" value="1"/>
</dbReference>
<evidence type="ECO:0000313" key="4">
    <source>
        <dbReference type="EMBL" id="AIR62356.1"/>
    </source>
</evidence>
<evidence type="ECO:0000256" key="2">
    <source>
        <dbReference type="ARBA" id="ARBA00023163"/>
    </source>
</evidence>
<accession>A0AAN0S6E4</accession>
<dbReference type="Proteomes" id="UP000029516">
    <property type="component" value="Chromosome"/>
</dbReference>
<dbReference type="SUPFAM" id="SSF46689">
    <property type="entry name" value="Homeodomain-like"/>
    <property type="match status" value="2"/>
</dbReference>
<dbReference type="AlphaFoldDB" id="A0AAN0S6E4"/>
<evidence type="ECO:0000259" key="3">
    <source>
        <dbReference type="PROSITE" id="PS01124"/>
    </source>
</evidence>
<dbReference type="KEGG" id="cem:LH23_17340"/>
<reference evidence="4 5" key="1">
    <citation type="submission" date="2014-09" db="EMBL/GenBank/DDBJ databases">
        <authorList>
            <person name="Chan K.-G."/>
        </authorList>
    </citation>
    <scope>NUCLEOTIDE SEQUENCE [LARGE SCALE GENOMIC DNA]</scope>
    <source>
        <strain evidence="4 5">M006</strain>
    </source>
</reference>
<dbReference type="GO" id="GO:0003700">
    <property type="term" value="F:DNA-binding transcription factor activity"/>
    <property type="evidence" value="ECO:0007669"/>
    <property type="project" value="InterPro"/>
</dbReference>
<dbReference type="InterPro" id="IPR018060">
    <property type="entry name" value="HTH_AraC"/>
</dbReference>
<feature type="domain" description="HTH araC/xylS-type" evidence="3">
    <location>
        <begin position="199"/>
        <end position="297"/>
    </location>
</feature>
<dbReference type="InterPro" id="IPR009057">
    <property type="entry name" value="Homeodomain-like_sf"/>
</dbReference>
<keyword evidence="1" id="KW-0805">Transcription regulation</keyword>
<name>A0AAN0S6E4_9ENTR</name>
<dbReference type="EMBL" id="CP009458">
    <property type="protein sequence ID" value="AIR62356.1"/>
    <property type="molecule type" value="Genomic_DNA"/>
</dbReference>
<gene>
    <name evidence="4" type="ORF">LH23_17340</name>
</gene>